<reference evidence="1 2" key="1">
    <citation type="submission" date="2017-03" db="EMBL/GenBank/DDBJ databases">
        <title>Genome Survey of Euroglyphus maynei.</title>
        <authorList>
            <person name="Arlian L.G."/>
            <person name="Morgan M.S."/>
            <person name="Rider S.D."/>
        </authorList>
    </citation>
    <scope>NUCLEOTIDE SEQUENCE [LARGE SCALE GENOMIC DNA]</scope>
    <source>
        <strain evidence="1">Arlian Lab</strain>
        <tissue evidence="1">Whole body</tissue>
    </source>
</reference>
<proteinExistence type="predicted"/>
<sequence length="106" mass="12817">MTSYSHNDRIMGRHYLLDDDEIQRRICNGLDIFDMYPEVYSFKEMIEKFGPIQRTDSFVDIPSSLIKYWKKFSFLTKGNCIRDDYHNGYNETLSEQKQQKFNRLIE</sequence>
<dbReference type="GO" id="GO:0016020">
    <property type="term" value="C:membrane"/>
    <property type="evidence" value="ECO:0007669"/>
    <property type="project" value="InterPro"/>
</dbReference>
<dbReference type="PANTHER" id="PTHR12224:SF25">
    <property type="entry name" value="BETA-1,4-N-ACETYLGLUCOSAMINYLTRANSFERASE FAMILY PROTEIN"/>
    <property type="match status" value="1"/>
</dbReference>
<gene>
    <name evidence="1" type="ORF">BLA29_011953</name>
</gene>
<evidence type="ECO:0000313" key="2">
    <source>
        <dbReference type="Proteomes" id="UP000194236"/>
    </source>
</evidence>
<dbReference type="Proteomes" id="UP000194236">
    <property type="component" value="Unassembled WGS sequence"/>
</dbReference>
<comment type="caution">
    <text evidence="1">The sequence shown here is derived from an EMBL/GenBank/DDBJ whole genome shotgun (WGS) entry which is preliminary data.</text>
</comment>
<dbReference type="GO" id="GO:0003830">
    <property type="term" value="F:beta-1,4-mannosylglycoprotein 4-beta-N-acetylglucosaminyltransferase activity"/>
    <property type="evidence" value="ECO:0007669"/>
    <property type="project" value="InterPro"/>
</dbReference>
<dbReference type="GO" id="GO:0006044">
    <property type="term" value="P:N-acetylglucosamine metabolic process"/>
    <property type="evidence" value="ECO:0007669"/>
    <property type="project" value="TreeGrafter"/>
</dbReference>
<evidence type="ECO:0000313" key="1">
    <source>
        <dbReference type="EMBL" id="OTF80870.1"/>
    </source>
</evidence>
<dbReference type="Pfam" id="PF04724">
    <property type="entry name" value="Glyco_transf_17"/>
    <property type="match status" value="1"/>
</dbReference>
<name>A0A1Y3BIT4_EURMA</name>
<dbReference type="EMBL" id="MUJZ01016222">
    <property type="protein sequence ID" value="OTF80870.1"/>
    <property type="molecule type" value="Genomic_DNA"/>
</dbReference>
<dbReference type="PANTHER" id="PTHR12224">
    <property type="entry name" value="BETA-1,4-MANNOSYL-GLYCOPROTEIN BETA-1,4-N-ACETYLGLUCOSAMINYL-TRANSFERASE"/>
    <property type="match status" value="1"/>
</dbReference>
<keyword evidence="2" id="KW-1185">Reference proteome</keyword>
<organism evidence="1 2">
    <name type="scientific">Euroglyphus maynei</name>
    <name type="common">Mayne's house dust mite</name>
    <dbReference type="NCBI Taxonomy" id="6958"/>
    <lineage>
        <taxon>Eukaryota</taxon>
        <taxon>Metazoa</taxon>
        <taxon>Ecdysozoa</taxon>
        <taxon>Arthropoda</taxon>
        <taxon>Chelicerata</taxon>
        <taxon>Arachnida</taxon>
        <taxon>Acari</taxon>
        <taxon>Acariformes</taxon>
        <taxon>Sarcoptiformes</taxon>
        <taxon>Astigmata</taxon>
        <taxon>Psoroptidia</taxon>
        <taxon>Analgoidea</taxon>
        <taxon>Pyroglyphidae</taxon>
        <taxon>Pyroglyphinae</taxon>
        <taxon>Euroglyphus</taxon>
    </lineage>
</organism>
<protein>
    <submittedName>
        <fullName evidence="1">Uncharacterized protein</fullName>
    </submittedName>
</protein>
<dbReference type="AlphaFoldDB" id="A0A1Y3BIT4"/>
<dbReference type="OrthoDB" id="6474464at2759"/>
<accession>A0A1Y3BIT4</accession>
<dbReference type="InterPro" id="IPR006813">
    <property type="entry name" value="Glyco_trans_17"/>
</dbReference>